<evidence type="ECO:0000259" key="3">
    <source>
        <dbReference type="Pfam" id="PF00329"/>
    </source>
</evidence>
<comment type="similarity">
    <text evidence="1">Belongs to the complex I 30 kDa subunit family.</text>
</comment>
<feature type="domain" description="NADH:ubiquinone oxidoreductase 30kDa subunit" evidence="3">
    <location>
        <begin position="43"/>
        <end position="162"/>
    </location>
</feature>
<dbReference type="GO" id="GO:0008137">
    <property type="term" value="F:NADH dehydrogenase (ubiquinone) activity"/>
    <property type="evidence" value="ECO:0007669"/>
    <property type="project" value="InterPro"/>
</dbReference>
<comment type="caution">
    <text evidence="4">The sequence shown here is derived from an EMBL/GenBank/DDBJ whole genome shotgun (WGS) entry which is preliminary data.</text>
</comment>
<name>A0A1Y1RTB5_9SPIO</name>
<proteinExistence type="inferred from homology"/>
<reference evidence="4 5" key="1">
    <citation type="submission" date="2017-03" db="EMBL/GenBank/DDBJ databases">
        <title>Draft Genome sequence of Marispirochaeta sp. strain JC444.</title>
        <authorList>
            <person name="Shivani Y."/>
            <person name="Subhash Y."/>
            <person name="Sasikala C."/>
            <person name="Ramana C."/>
        </authorList>
    </citation>
    <scope>NUCLEOTIDE SEQUENCE [LARGE SCALE GENOMIC DNA]</scope>
    <source>
        <strain evidence="4 5">JC444</strain>
    </source>
</reference>
<dbReference type="Proteomes" id="UP000192343">
    <property type="component" value="Unassembled WGS sequence"/>
</dbReference>
<gene>
    <name evidence="4" type="ORF">B4O97_18205</name>
</gene>
<dbReference type="EMBL" id="MWQY01000032">
    <property type="protein sequence ID" value="ORC30299.1"/>
    <property type="molecule type" value="Genomic_DNA"/>
</dbReference>
<evidence type="ECO:0000256" key="2">
    <source>
        <dbReference type="SAM" id="MobiDB-lite"/>
    </source>
</evidence>
<dbReference type="Gene3D" id="3.30.460.80">
    <property type="entry name" value="NADH:ubiquinone oxidoreductase, 30kDa subunit"/>
    <property type="match status" value="1"/>
</dbReference>
<dbReference type="PANTHER" id="PTHR10884">
    <property type="entry name" value="NADH DEHYDROGENASE UBIQUINONE IRON-SULFUR PROTEIN 3"/>
    <property type="match status" value="1"/>
</dbReference>
<dbReference type="InterPro" id="IPR037232">
    <property type="entry name" value="NADH_quin_OxRdtase_su_C/D-like"/>
</dbReference>
<feature type="region of interest" description="Disordered" evidence="2">
    <location>
        <begin position="168"/>
        <end position="194"/>
    </location>
</feature>
<evidence type="ECO:0000256" key="1">
    <source>
        <dbReference type="ARBA" id="ARBA00007569"/>
    </source>
</evidence>
<dbReference type="Pfam" id="PF00329">
    <property type="entry name" value="Complex1_30kDa"/>
    <property type="match status" value="1"/>
</dbReference>
<dbReference type="InterPro" id="IPR001268">
    <property type="entry name" value="NADH_UbQ_OxRdtase_30kDa_su"/>
</dbReference>
<dbReference type="SUPFAM" id="SSF143243">
    <property type="entry name" value="Nqo5-like"/>
    <property type="match status" value="1"/>
</dbReference>
<dbReference type="PANTHER" id="PTHR10884:SF14">
    <property type="entry name" value="NADH DEHYDROGENASE [UBIQUINONE] IRON-SULFUR PROTEIN 3, MITOCHONDRIAL"/>
    <property type="match status" value="1"/>
</dbReference>
<keyword evidence="5" id="KW-1185">Reference proteome</keyword>
<dbReference type="STRING" id="1963862.B4O97_18205"/>
<sequence length="194" mass="22634">MSMNDKAAQLTAPDAVRTVIDALFLRFGVSGLEEKNAYQAFLRVEKDEAVSVITHLKEIAAYTHLSFLTAVDQIERGKFELLYMLHSYEKNHDLGIIVDVDRENSEMDSIHHLWPAAETYQRELREMYGVIFPGSPRLYEDFALEGWEELPPMRRDFDTKEYSEKTYYARPGRSSTDTREHMKKKLYPSEAETW</sequence>
<dbReference type="AlphaFoldDB" id="A0A1Y1RTB5"/>
<evidence type="ECO:0000313" key="4">
    <source>
        <dbReference type="EMBL" id="ORC30299.1"/>
    </source>
</evidence>
<organism evidence="4 5">
    <name type="scientific">Marispirochaeta aestuarii</name>
    <dbReference type="NCBI Taxonomy" id="1963862"/>
    <lineage>
        <taxon>Bacteria</taxon>
        <taxon>Pseudomonadati</taxon>
        <taxon>Spirochaetota</taxon>
        <taxon>Spirochaetia</taxon>
        <taxon>Spirochaetales</taxon>
        <taxon>Spirochaetaceae</taxon>
        <taxon>Marispirochaeta</taxon>
    </lineage>
</organism>
<evidence type="ECO:0000313" key="5">
    <source>
        <dbReference type="Proteomes" id="UP000192343"/>
    </source>
</evidence>
<protein>
    <recommendedName>
        <fullName evidence="3">NADH:ubiquinone oxidoreductase 30kDa subunit domain-containing protein</fullName>
    </recommendedName>
</protein>
<accession>A0A1Y1RTB5</accession>